<sequence length="174" mass="18711">MDVEDGRHFRHAMDDAVAPAEWETKLLREISQAKKKLLEARHSKGSLYTGAAGVAYLLLDLASSGLESDARAASEEALRRLEEAEAMCDARRVTLLEGPAGCVALKAWAYHLLEQPVQVQECIQRLATLAERAALLPETECEVGGLVRPVWISRGCTAGAPKIGRSQAAGSACS</sequence>
<keyword evidence="2" id="KW-1185">Reference proteome</keyword>
<proteinExistence type="predicted"/>
<gene>
    <name evidence="1" type="ORF">SCF082_LOCUS36683</name>
</gene>
<dbReference type="InterPro" id="IPR012341">
    <property type="entry name" value="6hp_glycosidase-like_sf"/>
</dbReference>
<reference evidence="1 2" key="1">
    <citation type="submission" date="2024-02" db="EMBL/GenBank/DDBJ databases">
        <authorList>
            <person name="Chen Y."/>
            <person name="Shah S."/>
            <person name="Dougan E. K."/>
            <person name="Thang M."/>
            <person name="Chan C."/>
        </authorList>
    </citation>
    <scope>NUCLEOTIDE SEQUENCE [LARGE SCALE GENOMIC DNA]</scope>
</reference>
<dbReference type="PANTHER" id="PTHR12736">
    <property type="entry name" value="LANC-LIKE PROTEIN"/>
    <property type="match status" value="1"/>
</dbReference>
<organism evidence="1 2">
    <name type="scientific">Durusdinium trenchii</name>
    <dbReference type="NCBI Taxonomy" id="1381693"/>
    <lineage>
        <taxon>Eukaryota</taxon>
        <taxon>Sar</taxon>
        <taxon>Alveolata</taxon>
        <taxon>Dinophyceae</taxon>
        <taxon>Suessiales</taxon>
        <taxon>Symbiodiniaceae</taxon>
        <taxon>Durusdinium</taxon>
    </lineage>
</organism>
<dbReference type="SUPFAM" id="SSF158745">
    <property type="entry name" value="LanC-like"/>
    <property type="match status" value="1"/>
</dbReference>
<dbReference type="Gene3D" id="1.50.10.10">
    <property type="match status" value="1"/>
</dbReference>
<dbReference type="InterPro" id="IPR007822">
    <property type="entry name" value="LANC-like"/>
</dbReference>
<dbReference type="Proteomes" id="UP001642464">
    <property type="component" value="Unassembled WGS sequence"/>
</dbReference>
<comment type="caution">
    <text evidence="1">The sequence shown here is derived from an EMBL/GenBank/DDBJ whole genome shotgun (WGS) entry which is preliminary data.</text>
</comment>
<dbReference type="PANTHER" id="PTHR12736:SF7">
    <property type="entry name" value="LANC-LIKE PROTEIN 3"/>
    <property type="match status" value="1"/>
</dbReference>
<dbReference type="EMBL" id="CAXAMM010036557">
    <property type="protein sequence ID" value="CAK9075907.1"/>
    <property type="molecule type" value="Genomic_DNA"/>
</dbReference>
<accession>A0ABP0PK44</accession>
<protein>
    <submittedName>
        <fullName evidence="1">Uncharacterized protein</fullName>
    </submittedName>
</protein>
<name>A0ABP0PK44_9DINO</name>
<evidence type="ECO:0000313" key="1">
    <source>
        <dbReference type="EMBL" id="CAK9075907.1"/>
    </source>
</evidence>
<dbReference type="Pfam" id="PF05147">
    <property type="entry name" value="LANC_like"/>
    <property type="match status" value="1"/>
</dbReference>
<evidence type="ECO:0000313" key="2">
    <source>
        <dbReference type="Proteomes" id="UP001642464"/>
    </source>
</evidence>